<dbReference type="CDD" id="cd02165">
    <property type="entry name" value="NMNAT"/>
    <property type="match status" value="1"/>
</dbReference>
<dbReference type="SUPFAM" id="SSF52374">
    <property type="entry name" value="Nucleotidylyl transferase"/>
    <property type="match status" value="1"/>
</dbReference>
<sequence>MKPQIAIFGSAFNPPTLGHLSVLERLCHFDKVLVLPSYAHAWGKVMLDYELRCELISTFIKDSQLSNLELCQIEQEIAVRGQAVTTFDVMSQLQLRYPNANLTFVIGPDNLLNFSKFYRFEEILKRWQILACPETVSVRSTQIREYLEEGRAISHLTTENVAKLLNSSRFDFTSNR</sequence>
<evidence type="ECO:0000313" key="16">
    <source>
        <dbReference type="EMBL" id="BAX55349.1"/>
    </source>
</evidence>
<dbReference type="PANTHER" id="PTHR39321:SF3">
    <property type="entry name" value="PHOSPHOPANTETHEINE ADENYLYLTRANSFERASE"/>
    <property type="match status" value="1"/>
</dbReference>
<dbReference type="NCBIfam" id="NF006479">
    <property type="entry name" value="PRK08887.1"/>
    <property type="match status" value="1"/>
</dbReference>
<evidence type="ECO:0000256" key="4">
    <source>
        <dbReference type="ARBA" id="ARBA00012389"/>
    </source>
</evidence>
<evidence type="ECO:0000259" key="15">
    <source>
        <dbReference type="Pfam" id="PF01467"/>
    </source>
</evidence>
<protein>
    <recommendedName>
        <fullName evidence="4">nicotinate-nucleotide adenylyltransferase</fullName>
        <ecNumber evidence="4">2.7.7.18</ecNumber>
    </recommendedName>
    <alternativeName>
        <fullName evidence="13">Deamido-NAD(+) diphosphorylase</fullName>
    </alternativeName>
    <alternativeName>
        <fullName evidence="12">Deamido-NAD(+) pyrophosphorylase</fullName>
    </alternativeName>
    <alternativeName>
        <fullName evidence="11">Nicotinate mononucleotide adenylyltransferase</fullName>
    </alternativeName>
</protein>
<keyword evidence="5" id="KW-0662">Pyridine nucleotide biosynthesis</keyword>
<keyword evidence="8" id="KW-0547">Nucleotide-binding</keyword>
<comment type="catalytic activity">
    <reaction evidence="14">
        <text>nicotinate beta-D-ribonucleotide + ATP + H(+) = deamido-NAD(+) + diphosphate</text>
        <dbReference type="Rhea" id="RHEA:22860"/>
        <dbReference type="ChEBI" id="CHEBI:15378"/>
        <dbReference type="ChEBI" id="CHEBI:30616"/>
        <dbReference type="ChEBI" id="CHEBI:33019"/>
        <dbReference type="ChEBI" id="CHEBI:57502"/>
        <dbReference type="ChEBI" id="CHEBI:58437"/>
        <dbReference type="EC" id="2.7.7.18"/>
    </reaction>
</comment>
<evidence type="ECO:0000256" key="7">
    <source>
        <dbReference type="ARBA" id="ARBA00022695"/>
    </source>
</evidence>
<comment type="function">
    <text evidence="1">Catalyzes the reversible adenylation of nicotinate mononucleotide (NaMN) to nicotinic acid adenine dinucleotide (NaAD).</text>
</comment>
<dbReference type="InterPro" id="IPR004821">
    <property type="entry name" value="Cyt_trans-like"/>
</dbReference>
<feature type="domain" description="Cytidyltransferase-like" evidence="15">
    <location>
        <begin position="7"/>
        <end position="144"/>
    </location>
</feature>
<dbReference type="Proteomes" id="UP000516656">
    <property type="component" value="Chromosome 2"/>
</dbReference>
<evidence type="ECO:0000256" key="1">
    <source>
        <dbReference type="ARBA" id="ARBA00002324"/>
    </source>
</evidence>
<comment type="pathway">
    <text evidence="2">Cofactor biosynthesis; NAD(+) biosynthesis; deamido-NAD(+) from nicotinate D-ribonucleotide: step 1/1.</text>
</comment>
<accession>A0A1Q9GVV2</accession>
<keyword evidence="6 17" id="KW-0808">Transferase</keyword>
<evidence type="ECO:0000256" key="11">
    <source>
        <dbReference type="ARBA" id="ARBA00031253"/>
    </source>
</evidence>
<reference evidence="16" key="1">
    <citation type="journal article" date="2017" name="Genome Announc.">
        <title>Whole-Genome Sequence of Photobacterium damselae subsp. piscicida Strain 91-197, Isolated from Hybrid Striped Bass (Morone sp.) in the United States.</title>
        <authorList>
            <person name="Teru Y."/>
            <person name="Hikima J."/>
            <person name="Kono T."/>
            <person name="Sakai M."/>
            <person name="Takano T."/>
            <person name="Hawke J.P."/>
            <person name="Takeyama H."/>
            <person name="Aoki T."/>
        </authorList>
    </citation>
    <scope>NUCLEOTIDE SEQUENCE</scope>
    <source>
        <strain evidence="16">91-197</strain>
    </source>
</reference>
<dbReference type="Proteomes" id="UP000218676">
    <property type="component" value="Chromosome 2"/>
</dbReference>
<dbReference type="EMBL" id="AP018046">
    <property type="protein sequence ID" value="BAX55349.1"/>
    <property type="molecule type" value="Genomic_DNA"/>
</dbReference>
<evidence type="ECO:0000313" key="17">
    <source>
        <dbReference type="EMBL" id="QOD58345.1"/>
    </source>
</evidence>
<keyword evidence="10" id="KW-0520">NAD</keyword>
<dbReference type="GO" id="GO:0009435">
    <property type="term" value="P:NAD+ biosynthetic process"/>
    <property type="evidence" value="ECO:0007669"/>
    <property type="project" value="UniProtKB-UniPathway"/>
</dbReference>
<evidence type="ECO:0000256" key="10">
    <source>
        <dbReference type="ARBA" id="ARBA00023027"/>
    </source>
</evidence>
<evidence type="ECO:0000256" key="3">
    <source>
        <dbReference type="ARBA" id="ARBA00009014"/>
    </source>
</evidence>
<dbReference type="PANTHER" id="PTHR39321">
    <property type="entry name" value="NICOTINATE-NUCLEOTIDE ADENYLYLTRANSFERASE-RELATED"/>
    <property type="match status" value="1"/>
</dbReference>
<reference evidence="17 19" key="3">
    <citation type="submission" date="2020-09" db="EMBL/GenBank/DDBJ databases">
        <title>Complete, closed and curated genome sequences of Photobacterium damselae subsp. piscicida isolates from Australia indicate localised evolution and additional plasmid-borne pathogenicity mechanisms.</title>
        <authorList>
            <person name="Baseggio L."/>
            <person name="Silayeva O."/>
            <person name="Buller N."/>
            <person name="Landos M."/>
            <person name="Engelstaedter J."/>
            <person name="Barnes A.C."/>
        </authorList>
    </citation>
    <scope>NUCLEOTIDE SEQUENCE [LARGE SCALE GENOMIC DNA]</scope>
    <source>
        <strain evidence="17 19">AS-16-0540-1</strain>
    </source>
</reference>
<evidence type="ECO:0000256" key="14">
    <source>
        <dbReference type="ARBA" id="ARBA00048721"/>
    </source>
</evidence>
<dbReference type="InterPro" id="IPR005248">
    <property type="entry name" value="NadD/NMNAT"/>
</dbReference>
<dbReference type="GO" id="GO:0004515">
    <property type="term" value="F:nicotinate-nucleotide adenylyltransferase activity"/>
    <property type="evidence" value="ECO:0007669"/>
    <property type="project" value="UniProtKB-EC"/>
</dbReference>
<keyword evidence="9" id="KW-0067">ATP-binding</keyword>
<evidence type="ECO:0000256" key="5">
    <source>
        <dbReference type="ARBA" id="ARBA00022642"/>
    </source>
</evidence>
<evidence type="ECO:0000256" key="8">
    <source>
        <dbReference type="ARBA" id="ARBA00022741"/>
    </source>
</evidence>
<keyword evidence="7 17" id="KW-0548">Nucleotidyltransferase</keyword>
<reference evidence="18" key="2">
    <citation type="submission" date="2017-05" db="EMBL/GenBank/DDBJ databases">
        <title>Whole genome sequence of fish pathogenic bacteria, Photobacterium damselae subsp. piscicida, strain 91-197, isolated from hybrid striped bass (Morone sp.) in USA.</title>
        <authorList>
            <person name="Teru Y."/>
            <person name="Hikima J."/>
            <person name="Kono T."/>
            <person name="Sakai M."/>
            <person name="Takano T."/>
            <person name="Hawke J.P."/>
            <person name="Takeyama H."/>
            <person name="Aoki T."/>
        </authorList>
    </citation>
    <scope>NUCLEOTIDE SEQUENCE [LARGE SCALE GENOMIC DNA]</scope>
    <source>
        <strain evidence="18">91-197</strain>
    </source>
</reference>
<proteinExistence type="inferred from homology"/>
<organism evidence="17 19">
    <name type="scientific">Photobacterium damsela subsp. piscicida</name>
    <name type="common">Pasteurella piscicida</name>
    <dbReference type="NCBI Taxonomy" id="38294"/>
    <lineage>
        <taxon>Bacteria</taxon>
        <taxon>Pseudomonadati</taxon>
        <taxon>Pseudomonadota</taxon>
        <taxon>Gammaproteobacteria</taxon>
        <taxon>Vibrionales</taxon>
        <taxon>Vibrionaceae</taxon>
        <taxon>Photobacterium</taxon>
    </lineage>
</organism>
<gene>
    <name evidence="17" type="ORF">IC627_21685</name>
    <name evidence="16" type="ORF">PDPUS_2_00763</name>
</gene>
<dbReference type="InterPro" id="IPR014729">
    <property type="entry name" value="Rossmann-like_a/b/a_fold"/>
</dbReference>
<dbReference type="GO" id="GO:0005524">
    <property type="term" value="F:ATP binding"/>
    <property type="evidence" value="ECO:0007669"/>
    <property type="project" value="UniProtKB-KW"/>
</dbReference>
<dbReference type="UniPathway" id="UPA00253">
    <property type="reaction ID" value="UER00332"/>
</dbReference>
<evidence type="ECO:0000313" key="18">
    <source>
        <dbReference type="Proteomes" id="UP000218676"/>
    </source>
</evidence>
<evidence type="ECO:0000256" key="9">
    <source>
        <dbReference type="ARBA" id="ARBA00022840"/>
    </source>
</evidence>
<dbReference type="EMBL" id="CP061855">
    <property type="protein sequence ID" value="QOD58345.1"/>
    <property type="molecule type" value="Genomic_DNA"/>
</dbReference>
<comment type="similarity">
    <text evidence="3">Belongs to the NadD family.</text>
</comment>
<evidence type="ECO:0000256" key="2">
    <source>
        <dbReference type="ARBA" id="ARBA00005019"/>
    </source>
</evidence>
<evidence type="ECO:0000313" key="19">
    <source>
        <dbReference type="Proteomes" id="UP000516656"/>
    </source>
</evidence>
<evidence type="ECO:0000256" key="6">
    <source>
        <dbReference type="ARBA" id="ARBA00022679"/>
    </source>
</evidence>
<dbReference type="EC" id="2.7.7.18" evidence="4"/>
<evidence type="ECO:0000256" key="12">
    <source>
        <dbReference type="ARBA" id="ARBA00033140"/>
    </source>
</evidence>
<evidence type="ECO:0000256" key="13">
    <source>
        <dbReference type="ARBA" id="ARBA00033353"/>
    </source>
</evidence>
<name>A0A1Q9GVV2_PHODP</name>
<dbReference type="RefSeq" id="WP_044173484.1">
    <property type="nucleotide sequence ID" value="NZ_AP018046.1"/>
</dbReference>
<dbReference type="AlphaFoldDB" id="A0A1Q9GVV2"/>
<dbReference type="Gene3D" id="3.40.50.620">
    <property type="entry name" value="HUPs"/>
    <property type="match status" value="1"/>
</dbReference>
<dbReference type="Pfam" id="PF01467">
    <property type="entry name" value="CTP_transf_like"/>
    <property type="match status" value="1"/>
</dbReference>